<dbReference type="EMBL" id="CP061169">
    <property type="protein sequence ID" value="QPZ37669.1"/>
    <property type="molecule type" value="Genomic_DNA"/>
</dbReference>
<protein>
    <submittedName>
        <fullName evidence="1">Alternate-type signal peptide domain-containing protein</fullName>
    </submittedName>
</protein>
<evidence type="ECO:0000313" key="2">
    <source>
        <dbReference type="Proteomes" id="UP000662814"/>
    </source>
</evidence>
<keyword evidence="2" id="KW-1185">Reference proteome</keyword>
<dbReference type="InterPro" id="IPR024006">
    <property type="entry name" value="Alt_signal_exp_actinobact"/>
</dbReference>
<name>A0ABX6YGC9_9MICO</name>
<dbReference type="NCBIfam" id="TIGR04089">
    <property type="entry name" value="exp_by_SipW_III"/>
    <property type="match status" value="1"/>
</dbReference>
<sequence>MKKMTKGAIAAGIGAVLLLGGAGTLAFWSDDAALAGGTLTTGNLTLTDATATSNWVYAEGNVNAGDAVQQIVPGDTITKTMSFTINASGDNLTATLTTPSSTTVTVDGGTAPETLQMNVSAAYEIDGEAVPSAITSANDGDVVTAVVTVTFPFGDATVNGNDTQGISAALNDITVQLVQTEA</sequence>
<evidence type="ECO:0000313" key="1">
    <source>
        <dbReference type="EMBL" id="QPZ37669.1"/>
    </source>
</evidence>
<accession>A0ABX6YGC9</accession>
<dbReference type="InterPro" id="IPR023833">
    <property type="entry name" value="Signal_pept_SipW-depend-type"/>
</dbReference>
<dbReference type="RefSeq" id="WP_166991039.1">
    <property type="nucleotide sequence ID" value="NZ_CP061169.1"/>
</dbReference>
<reference evidence="1 2" key="1">
    <citation type="submission" date="2020-12" db="EMBL/GenBank/DDBJ databases">
        <title>Microbacterium sp. HY060.</title>
        <authorList>
            <person name="Zhou J."/>
        </authorList>
    </citation>
    <scope>NUCLEOTIDE SEQUENCE [LARGE SCALE GENOMIC DNA]</scope>
    <source>
        <strain evidence="1 2">HY60</strain>
    </source>
</reference>
<gene>
    <name evidence="1" type="ORF">HCR76_12665</name>
</gene>
<organism evidence="1 2">
    <name type="scientific">Paramicrobacterium chengjingii</name>
    <dbReference type="NCBI Taxonomy" id="2769067"/>
    <lineage>
        <taxon>Bacteria</taxon>
        <taxon>Bacillati</taxon>
        <taxon>Actinomycetota</taxon>
        <taxon>Actinomycetes</taxon>
        <taxon>Micrococcales</taxon>
        <taxon>Microbacteriaceae</taxon>
        <taxon>Paramicrobacterium</taxon>
    </lineage>
</organism>
<dbReference type="NCBIfam" id="TIGR04088">
    <property type="entry name" value="cognate_SipW"/>
    <property type="match status" value="1"/>
</dbReference>
<dbReference type="Proteomes" id="UP000662814">
    <property type="component" value="Chromosome"/>
</dbReference>
<proteinExistence type="predicted"/>